<protein>
    <submittedName>
        <fullName evidence="2">Putative nucleotidyltransferase</fullName>
    </submittedName>
</protein>
<evidence type="ECO:0000313" key="3">
    <source>
        <dbReference type="Proteomes" id="UP000007383"/>
    </source>
</evidence>
<keyword evidence="2" id="KW-0808">Transferase</keyword>
<dbReference type="OrthoDB" id="9803106at2"/>
<dbReference type="InterPro" id="IPR043519">
    <property type="entry name" value="NT_sf"/>
</dbReference>
<accession>H9UF59</accession>
<proteinExistence type="predicted"/>
<dbReference type="Proteomes" id="UP000007383">
    <property type="component" value="Chromosome"/>
</dbReference>
<dbReference type="Gene3D" id="3.30.460.10">
    <property type="entry name" value="Beta Polymerase, domain 2"/>
    <property type="match status" value="1"/>
</dbReference>
<keyword evidence="3" id="KW-1185">Reference proteome</keyword>
<dbReference type="AlphaFoldDB" id="H9UF59"/>
<organism evidence="2 3">
    <name type="scientific">Spirochaeta africana (strain ATCC 700263 / DSM 8902 / Z-7692)</name>
    <dbReference type="NCBI Taxonomy" id="889378"/>
    <lineage>
        <taxon>Bacteria</taxon>
        <taxon>Pseudomonadati</taxon>
        <taxon>Spirochaetota</taxon>
        <taxon>Spirochaetia</taxon>
        <taxon>Spirochaetales</taxon>
        <taxon>Spirochaetaceae</taxon>
        <taxon>Spirochaeta</taxon>
    </lineage>
</organism>
<dbReference type="Pfam" id="PF18765">
    <property type="entry name" value="Polbeta"/>
    <property type="match status" value="1"/>
</dbReference>
<dbReference type="RefSeq" id="WP_014454150.1">
    <property type="nucleotide sequence ID" value="NC_017098.1"/>
</dbReference>
<dbReference type="EMBL" id="CP003282">
    <property type="protein sequence ID" value="AFG36152.1"/>
    <property type="molecule type" value="Genomic_DNA"/>
</dbReference>
<gene>
    <name evidence="2" type="ordered locus">Spiaf_0043</name>
</gene>
<evidence type="ECO:0000313" key="2">
    <source>
        <dbReference type="EMBL" id="AFG36152.1"/>
    </source>
</evidence>
<feature type="domain" description="Polymerase beta nucleotidyltransferase" evidence="1">
    <location>
        <begin position="12"/>
        <end position="93"/>
    </location>
</feature>
<dbReference type="CDD" id="cd05403">
    <property type="entry name" value="NT_KNTase_like"/>
    <property type="match status" value="1"/>
</dbReference>
<reference evidence="3" key="1">
    <citation type="journal article" date="2013" name="Stand. Genomic Sci.">
        <title>Complete genome sequence of the halophilic bacterium Spirochaeta africana type strain (Z-7692(T)) from the alkaline Lake Magadi in the East African Rift.</title>
        <authorList>
            <person name="Liolos K."/>
            <person name="Abt B."/>
            <person name="Scheuner C."/>
            <person name="Teshima H."/>
            <person name="Held B."/>
            <person name="Lapidus A."/>
            <person name="Nolan M."/>
            <person name="Lucas S."/>
            <person name="Deshpande S."/>
            <person name="Cheng J.F."/>
            <person name="Tapia R."/>
            <person name="Goodwin L.A."/>
            <person name="Pitluck S."/>
            <person name="Pagani I."/>
            <person name="Ivanova N."/>
            <person name="Mavromatis K."/>
            <person name="Mikhailova N."/>
            <person name="Huntemann M."/>
            <person name="Pati A."/>
            <person name="Chen A."/>
            <person name="Palaniappan K."/>
            <person name="Land M."/>
            <person name="Rohde M."/>
            <person name="Tindall B.J."/>
            <person name="Detter J.C."/>
            <person name="Goker M."/>
            <person name="Bristow J."/>
            <person name="Eisen J.A."/>
            <person name="Markowitz V."/>
            <person name="Hugenholtz P."/>
            <person name="Woyke T."/>
            <person name="Klenk H.P."/>
            <person name="Kyrpides N.C."/>
        </authorList>
    </citation>
    <scope>NUCLEOTIDE SEQUENCE</scope>
    <source>
        <strain evidence="3">ATCC 700263 / DSM 8902 / Z-7692</strain>
    </source>
</reference>
<name>H9UF59_SPIAZ</name>
<dbReference type="PANTHER" id="PTHR43852:SF2">
    <property type="entry name" value="PROTEIN ADENYLYLTRANSFERASE MNTA"/>
    <property type="match status" value="1"/>
</dbReference>
<dbReference type="eggNOG" id="COG1708">
    <property type="taxonomic scope" value="Bacteria"/>
</dbReference>
<dbReference type="PATRIC" id="fig|889378.3.peg.46"/>
<dbReference type="SUPFAM" id="SSF81301">
    <property type="entry name" value="Nucleotidyltransferase"/>
    <property type="match status" value="1"/>
</dbReference>
<sequence>MQNTIHDYQRAIRNILQQYPQISRALLFGSRAKGTHRQGSDIDLALVGSGLDHHTMLSIQQQLDDLLLPVKIDLIRLDDNTKPELAEHIRRVGVDWL</sequence>
<evidence type="ECO:0000259" key="1">
    <source>
        <dbReference type="Pfam" id="PF18765"/>
    </source>
</evidence>
<dbReference type="GO" id="GO:0016740">
    <property type="term" value="F:transferase activity"/>
    <property type="evidence" value="ECO:0007669"/>
    <property type="project" value="UniProtKB-KW"/>
</dbReference>
<dbReference type="PANTHER" id="PTHR43852">
    <property type="entry name" value="NUCLEOTIDYLTRANSFERASE"/>
    <property type="match status" value="1"/>
</dbReference>
<dbReference type="InterPro" id="IPR041633">
    <property type="entry name" value="Polbeta"/>
</dbReference>
<dbReference type="STRING" id="889378.Spiaf_0043"/>
<dbReference type="KEGG" id="sfc:Spiaf_0043"/>
<dbReference type="InterPro" id="IPR052930">
    <property type="entry name" value="TA_antitoxin_MntA"/>
</dbReference>
<dbReference type="HOGENOM" id="CLU_130257_5_1_12"/>